<dbReference type="Pfam" id="PF00479">
    <property type="entry name" value="G6PD_N"/>
    <property type="match status" value="1"/>
</dbReference>
<feature type="binding site" evidence="7">
    <location>
        <position position="236"/>
    </location>
    <ligand>
        <name>substrate</name>
    </ligand>
</feature>
<dbReference type="InterPro" id="IPR036291">
    <property type="entry name" value="NAD(P)-bd_dom_sf"/>
</dbReference>
<dbReference type="OrthoDB" id="9802739at2"/>
<feature type="domain" description="Glucose-6-phosphate dehydrogenase NAD-binding" evidence="8">
    <location>
        <begin position="8"/>
        <end position="188"/>
    </location>
</feature>
<evidence type="ECO:0000256" key="2">
    <source>
        <dbReference type="ARBA" id="ARBA00009975"/>
    </source>
</evidence>
<evidence type="ECO:0000256" key="5">
    <source>
        <dbReference type="ARBA" id="ARBA00023002"/>
    </source>
</evidence>
<dbReference type="EMBL" id="AP014836">
    <property type="protein sequence ID" value="BAW80927.1"/>
    <property type="molecule type" value="Genomic_DNA"/>
</dbReference>
<dbReference type="UniPathway" id="UPA00115">
    <property type="reaction ID" value="UER00408"/>
</dbReference>
<dbReference type="GO" id="GO:0050661">
    <property type="term" value="F:NADP binding"/>
    <property type="evidence" value="ECO:0007669"/>
    <property type="project" value="UniProtKB-UniRule"/>
</dbReference>
<dbReference type="RefSeq" id="WP_096527422.1">
    <property type="nucleotide sequence ID" value="NZ_AP014836.1"/>
</dbReference>
<feature type="domain" description="Glucose-6-phosphate dehydrogenase C-terminal" evidence="9">
    <location>
        <begin position="190"/>
        <end position="487"/>
    </location>
</feature>
<dbReference type="HAMAP" id="MF_00966">
    <property type="entry name" value="G6PD"/>
    <property type="match status" value="1"/>
</dbReference>
<name>A0A1Q2SPA4_9GAMM</name>
<dbReference type="PANTHER" id="PTHR23429">
    <property type="entry name" value="GLUCOSE-6-PHOSPHATE 1-DEHYDROGENASE G6PD"/>
    <property type="match status" value="1"/>
</dbReference>
<dbReference type="InterPro" id="IPR022675">
    <property type="entry name" value="G6P_DH_C"/>
</dbReference>
<dbReference type="PRINTS" id="PR00079">
    <property type="entry name" value="G6PDHDRGNASE"/>
</dbReference>
<feature type="binding site" evidence="7">
    <location>
        <position position="217"/>
    </location>
    <ligand>
        <name>substrate</name>
    </ligand>
</feature>
<keyword evidence="6 7" id="KW-0119">Carbohydrate metabolism</keyword>
<feature type="binding site" evidence="7">
    <location>
        <position position="183"/>
    </location>
    <ligand>
        <name>substrate</name>
    </ligand>
</feature>
<dbReference type="InterPro" id="IPR001282">
    <property type="entry name" value="G6P_DH"/>
</dbReference>
<feature type="binding site" evidence="7">
    <location>
        <position position="341"/>
    </location>
    <ligand>
        <name>substrate</name>
    </ligand>
</feature>
<dbReference type="AlphaFoldDB" id="A0A1Q2SPA4"/>
<accession>A0A1Q2SPA4</accession>
<reference evidence="10 11" key="1">
    <citation type="journal article" date="2017" name="ISME J.">
        <title>An acid-tolerant ammonia-oxidizing ?-proteobacterium from soil.</title>
        <authorList>
            <person name="Hayatsu M."/>
            <person name="Tago K."/>
            <person name="Uchiyama I."/>
            <person name="Toyoda A."/>
            <person name="Wang Y."/>
            <person name="Shimomura Y."/>
            <person name="Okubo T."/>
            <person name="Kurisu F."/>
            <person name="Hirono Y."/>
            <person name="Nonaka K."/>
            <person name="Akiyama H."/>
            <person name="Itoh T."/>
            <person name="Takami H."/>
        </authorList>
    </citation>
    <scope>NUCLEOTIDE SEQUENCE [LARGE SCALE GENOMIC DNA]</scope>
    <source>
        <strain evidence="10 11">TAO100</strain>
    </source>
</reference>
<comment type="pathway">
    <text evidence="1 7">Carbohydrate degradation; pentose phosphate pathway; D-ribulose 5-phosphate from D-glucose 6-phosphate (oxidative stage): step 1/3.</text>
</comment>
<comment type="caution">
    <text evidence="7">Lacks conserved residue(s) required for the propagation of feature annotation.</text>
</comment>
<dbReference type="Pfam" id="PF02781">
    <property type="entry name" value="G6PD_C"/>
    <property type="match status" value="1"/>
</dbReference>
<keyword evidence="4 7" id="KW-0521">NADP</keyword>
<dbReference type="Proteomes" id="UP000243679">
    <property type="component" value="Chromosome"/>
</dbReference>
<feature type="active site" description="Proton acceptor" evidence="7">
    <location>
        <position position="241"/>
    </location>
</feature>
<evidence type="ECO:0000259" key="9">
    <source>
        <dbReference type="Pfam" id="PF02781"/>
    </source>
</evidence>
<dbReference type="PANTHER" id="PTHR23429:SF0">
    <property type="entry name" value="GLUCOSE-6-PHOSPHATE 1-DEHYDROGENASE"/>
    <property type="match status" value="1"/>
</dbReference>
<evidence type="ECO:0000313" key="11">
    <source>
        <dbReference type="Proteomes" id="UP000243679"/>
    </source>
</evidence>
<dbReference type="Gene3D" id="3.30.360.10">
    <property type="entry name" value="Dihydrodipicolinate Reductase, domain 2"/>
    <property type="match status" value="1"/>
</dbReference>
<evidence type="ECO:0000256" key="6">
    <source>
        <dbReference type="ARBA" id="ARBA00023277"/>
    </source>
</evidence>
<dbReference type="NCBIfam" id="TIGR00871">
    <property type="entry name" value="zwf"/>
    <property type="match status" value="1"/>
</dbReference>
<feature type="binding site" evidence="7">
    <location>
        <position position="149"/>
    </location>
    <ligand>
        <name>NADP(+)</name>
        <dbReference type="ChEBI" id="CHEBI:58349"/>
    </ligand>
</feature>
<comment type="similarity">
    <text evidence="2 7">Belongs to the glucose-6-phosphate dehydrogenase family.</text>
</comment>
<dbReference type="SUPFAM" id="SSF55347">
    <property type="entry name" value="Glyceraldehyde-3-phosphate dehydrogenase-like, C-terminal domain"/>
    <property type="match status" value="1"/>
</dbReference>
<organism evidence="10 11">
    <name type="scientific">Candidatus Nitrosoglobus terrae</name>
    <dbReference type="NCBI Taxonomy" id="1630141"/>
    <lineage>
        <taxon>Bacteria</taxon>
        <taxon>Pseudomonadati</taxon>
        <taxon>Pseudomonadota</taxon>
        <taxon>Gammaproteobacteria</taxon>
        <taxon>Chromatiales</taxon>
        <taxon>Chromatiaceae</taxon>
        <taxon>Candidatus Nitrosoglobus</taxon>
    </lineage>
</organism>
<proteinExistence type="inferred from homology"/>
<evidence type="ECO:0000259" key="8">
    <source>
        <dbReference type="Pfam" id="PF00479"/>
    </source>
</evidence>
<dbReference type="KEGG" id="ntt:TAO_1557"/>
<dbReference type="PIRSF" id="PIRSF000110">
    <property type="entry name" value="G6PD"/>
    <property type="match status" value="1"/>
</dbReference>
<feature type="binding site" evidence="7">
    <location>
        <position position="179"/>
    </location>
    <ligand>
        <name>substrate</name>
    </ligand>
</feature>
<dbReference type="GO" id="GO:0006006">
    <property type="term" value="P:glucose metabolic process"/>
    <property type="evidence" value="ECO:0007669"/>
    <property type="project" value="UniProtKB-KW"/>
</dbReference>
<keyword evidence="11" id="KW-1185">Reference proteome</keyword>
<dbReference type="PROSITE" id="PS00069">
    <property type="entry name" value="G6P_DEHYDROGENASE"/>
    <property type="match status" value="1"/>
</dbReference>
<evidence type="ECO:0000256" key="1">
    <source>
        <dbReference type="ARBA" id="ARBA00004937"/>
    </source>
</evidence>
<feature type="binding site" evidence="7">
    <location>
        <begin position="87"/>
        <end position="88"/>
    </location>
    <ligand>
        <name>NADP(+)</name>
        <dbReference type="ChEBI" id="CHEBI:58349"/>
    </ligand>
</feature>
<keyword evidence="3 7" id="KW-0313">Glucose metabolism</keyword>
<dbReference type="GO" id="GO:0004345">
    <property type="term" value="F:glucose-6-phosphate dehydrogenase activity"/>
    <property type="evidence" value="ECO:0007669"/>
    <property type="project" value="UniProtKB-UniRule"/>
</dbReference>
<dbReference type="EC" id="1.1.1.49" evidence="7"/>
<dbReference type="InterPro" id="IPR019796">
    <property type="entry name" value="G6P_DH_AS"/>
</dbReference>
<dbReference type="Gene3D" id="3.40.50.720">
    <property type="entry name" value="NAD(P)-binding Rossmann-like Domain"/>
    <property type="match status" value="1"/>
</dbReference>
<dbReference type="GO" id="GO:0009051">
    <property type="term" value="P:pentose-phosphate shunt, oxidative branch"/>
    <property type="evidence" value="ECO:0007669"/>
    <property type="project" value="TreeGrafter"/>
</dbReference>
<evidence type="ECO:0000256" key="7">
    <source>
        <dbReference type="HAMAP-Rule" id="MF_00966"/>
    </source>
</evidence>
<evidence type="ECO:0000256" key="4">
    <source>
        <dbReference type="ARBA" id="ARBA00022857"/>
    </source>
</evidence>
<dbReference type="GO" id="GO:0005829">
    <property type="term" value="C:cytosol"/>
    <property type="evidence" value="ECO:0007669"/>
    <property type="project" value="TreeGrafter"/>
</dbReference>
<gene>
    <name evidence="7" type="primary">zwf</name>
    <name evidence="10" type="ORF">TAO_1557</name>
</gene>
<protein>
    <recommendedName>
        <fullName evidence="7">Glucose-6-phosphate 1-dehydrogenase</fullName>
        <shortName evidence="7">G6PD</shortName>
        <ecNumber evidence="7">1.1.1.49</ecNumber>
    </recommendedName>
</protein>
<comment type="catalytic activity">
    <reaction evidence="7">
        <text>D-glucose 6-phosphate + NADP(+) = 6-phospho-D-glucono-1,5-lactone + NADPH + H(+)</text>
        <dbReference type="Rhea" id="RHEA:15841"/>
        <dbReference type="ChEBI" id="CHEBI:15378"/>
        <dbReference type="ChEBI" id="CHEBI:57783"/>
        <dbReference type="ChEBI" id="CHEBI:57955"/>
        <dbReference type="ChEBI" id="CHEBI:58349"/>
        <dbReference type="ChEBI" id="CHEBI:61548"/>
        <dbReference type="EC" id="1.1.1.49"/>
    </reaction>
</comment>
<dbReference type="SUPFAM" id="SSF51735">
    <property type="entry name" value="NAD(P)-binding Rossmann-fold domains"/>
    <property type="match status" value="1"/>
</dbReference>
<evidence type="ECO:0000313" key="10">
    <source>
        <dbReference type="EMBL" id="BAW80927.1"/>
    </source>
</evidence>
<keyword evidence="5 7" id="KW-0560">Oxidoreductase</keyword>
<sequence length="490" mass="56667">MVESCTFVVFGATGNLSRNKLLPAFYHLESAQRLPDKMAIVGVALQEWNTEYWRQQVAQDIQLKARGDLNREILARLLQRLHYFQGDFTVVETHQHLKAYLEKESQIFPSNIVFYMSIRPADFGVVANNLGAIGLNLERDGWRRLVVEKPFGYDLVSAEMLEVQLHRYFRERQIFRIDHYLGKEMIQNVLVFRFANVLFEPLWNRNYIDHIQITHAETAGIEGRAGFYEGTGALRDMIQSHLLQMLTLVAMEPPPNMDPESLRDEKVKVLKSIRPISVSTVRSYAFRAQYVSGSIGSNKVVGYLNEEGVASNSTTETYAALKLYIDNWRWRHIPFYLRTGKRMATTASHISIRFKEVPQQLFRRTPIHRLEPNWLLLGVQPNECLRIELQTKEVGLEMRTHTTGLDAASCGQEEAKLDAYEILLLDVIKGDNSLFLRDDEVRWAWQVIDPILRAWATEREFIPSYNAGSWGPSETGRLFDCDDQHWRNTL</sequence>
<comment type="function">
    <text evidence="7">Catalyzes the oxidation of glucose 6-phosphate to 6-phosphogluconolactone.</text>
</comment>
<feature type="binding site" evidence="7">
    <location>
        <begin position="11"/>
        <end position="18"/>
    </location>
    <ligand>
        <name>NADP(+)</name>
        <dbReference type="ChEBI" id="CHEBI:58349"/>
    </ligand>
</feature>
<evidence type="ECO:0000256" key="3">
    <source>
        <dbReference type="ARBA" id="ARBA00022526"/>
    </source>
</evidence>
<dbReference type="InterPro" id="IPR022674">
    <property type="entry name" value="G6P_DH_NAD-bd"/>
</dbReference>